<dbReference type="NCBIfam" id="TIGR01730">
    <property type="entry name" value="RND_mfp"/>
    <property type="match status" value="1"/>
</dbReference>
<dbReference type="InterPro" id="IPR006143">
    <property type="entry name" value="RND_pump_MFP"/>
</dbReference>
<dbReference type="GO" id="GO:0015562">
    <property type="term" value="F:efflux transmembrane transporter activity"/>
    <property type="evidence" value="ECO:0007669"/>
    <property type="project" value="TreeGrafter"/>
</dbReference>
<protein>
    <submittedName>
        <fullName evidence="3">Secretion protein HlyD</fullName>
    </submittedName>
</protein>
<dbReference type="KEGG" id="sniv:SFSGTM_18960"/>
<dbReference type="AlphaFoldDB" id="A0A809S379"/>
<comment type="similarity">
    <text evidence="1">Belongs to the membrane fusion protein (MFP) (TC 8.A.1) family.</text>
</comment>
<sequence length="366" mass="39230">MTKSTKILLVLASLIAAGAWFALKRPHTTPNTINTSAKPALSVNVTQPHEQDWPIQVVANGNIAAWQEADISSEVTGLKLTAVYVNVGDIVKRGQVLAQFSEDIPSADLSQQRATQAEASATLVEATNNAERALALASTGAMSEQQINQYKTAALTAKARLDAANAALNRQQLNLQKTRITAPDDGIISARNATLGAVIPAGQSLFSLIRQNRLEWRAELTAEQLAQIHPGQIAQINLPNQQISNAKVRIIAPTIDPQTRLGMAYVDIPAHTAAQAGMYVSGTFILGTRHNFGLPASAIIERDGHSYVYRLSPDHHVQLTQINTGTRYKNNVEILSGINAQDSFVADGGGFLNDGDLVNVVTAKQP</sequence>
<accession>A0A809S379</accession>
<dbReference type="EMBL" id="AP021881">
    <property type="protein sequence ID" value="BBP01188.1"/>
    <property type="molecule type" value="Genomic_DNA"/>
</dbReference>
<gene>
    <name evidence="3" type="ORF">SFSGTM_18960</name>
</gene>
<evidence type="ECO:0000313" key="3">
    <source>
        <dbReference type="EMBL" id="BBP01188.1"/>
    </source>
</evidence>
<dbReference type="PANTHER" id="PTHR30469:SF15">
    <property type="entry name" value="HLYD FAMILY OF SECRETION PROTEINS"/>
    <property type="match status" value="1"/>
</dbReference>
<keyword evidence="2" id="KW-0732">Signal</keyword>
<feature type="signal peptide" evidence="2">
    <location>
        <begin position="1"/>
        <end position="22"/>
    </location>
</feature>
<proteinExistence type="inferred from homology"/>
<reference evidence="4" key="1">
    <citation type="submission" date="2019-11" db="EMBL/GenBank/DDBJ databases">
        <title>Isolation and characterization of a novel species in the genus Sulfuriferula.</title>
        <authorList>
            <person name="Mochizuki J."/>
            <person name="Kojima H."/>
            <person name="Fukui M."/>
        </authorList>
    </citation>
    <scope>NUCLEOTIDE SEQUENCE [LARGE SCALE GENOMIC DNA]</scope>
    <source>
        <strain evidence="4">SGTM</strain>
    </source>
</reference>
<dbReference type="PANTHER" id="PTHR30469">
    <property type="entry name" value="MULTIDRUG RESISTANCE PROTEIN MDTA"/>
    <property type="match status" value="1"/>
</dbReference>
<dbReference type="Gene3D" id="2.40.30.170">
    <property type="match status" value="1"/>
</dbReference>
<dbReference type="Gene3D" id="2.40.50.100">
    <property type="match status" value="1"/>
</dbReference>
<name>A0A809S379_9PROT</name>
<dbReference type="SUPFAM" id="SSF111369">
    <property type="entry name" value="HlyD-like secretion proteins"/>
    <property type="match status" value="1"/>
</dbReference>
<keyword evidence="4" id="KW-1185">Reference proteome</keyword>
<dbReference type="Gene3D" id="1.10.287.470">
    <property type="entry name" value="Helix hairpin bin"/>
    <property type="match status" value="1"/>
</dbReference>
<dbReference type="RefSeq" id="WP_162084993.1">
    <property type="nucleotide sequence ID" value="NZ_AP021881.1"/>
</dbReference>
<feature type="chain" id="PRO_5032344822" evidence="2">
    <location>
        <begin position="23"/>
        <end position="366"/>
    </location>
</feature>
<dbReference type="Gene3D" id="2.40.420.20">
    <property type="match status" value="1"/>
</dbReference>
<organism evidence="3 4">
    <name type="scientific">Sulfuriferula nivalis</name>
    <dbReference type="NCBI Taxonomy" id="2675298"/>
    <lineage>
        <taxon>Bacteria</taxon>
        <taxon>Pseudomonadati</taxon>
        <taxon>Pseudomonadota</taxon>
        <taxon>Betaproteobacteria</taxon>
        <taxon>Nitrosomonadales</taxon>
        <taxon>Sulfuricellaceae</taxon>
        <taxon>Sulfuriferula</taxon>
    </lineage>
</organism>
<dbReference type="GO" id="GO:1990281">
    <property type="term" value="C:efflux pump complex"/>
    <property type="evidence" value="ECO:0007669"/>
    <property type="project" value="TreeGrafter"/>
</dbReference>
<evidence type="ECO:0000313" key="4">
    <source>
        <dbReference type="Proteomes" id="UP000463939"/>
    </source>
</evidence>
<evidence type="ECO:0000256" key="2">
    <source>
        <dbReference type="SAM" id="SignalP"/>
    </source>
</evidence>
<dbReference type="Proteomes" id="UP000463939">
    <property type="component" value="Chromosome"/>
</dbReference>
<evidence type="ECO:0000256" key="1">
    <source>
        <dbReference type="ARBA" id="ARBA00009477"/>
    </source>
</evidence>